<proteinExistence type="predicted"/>
<dbReference type="Proteomes" id="UP001152795">
    <property type="component" value="Unassembled WGS sequence"/>
</dbReference>
<organism evidence="2 3">
    <name type="scientific">Paramuricea clavata</name>
    <name type="common">Red gorgonian</name>
    <name type="synonym">Violescent sea-whip</name>
    <dbReference type="NCBI Taxonomy" id="317549"/>
    <lineage>
        <taxon>Eukaryota</taxon>
        <taxon>Metazoa</taxon>
        <taxon>Cnidaria</taxon>
        <taxon>Anthozoa</taxon>
        <taxon>Octocorallia</taxon>
        <taxon>Malacalcyonacea</taxon>
        <taxon>Plexauridae</taxon>
        <taxon>Paramuricea</taxon>
    </lineage>
</organism>
<evidence type="ECO:0000313" key="3">
    <source>
        <dbReference type="Proteomes" id="UP001152795"/>
    </source>
</evidence>
<accession>A0A6S7GKU2</accession>
<protein>
    <submittedName>
        <fullName evidence="2">Uncharacterized protein</fullName>
    </submittedName>
</protein>
<dbReference type="OrthoDB" id="5972251at2759"/>
<dbReference type="InterPro" id="IPR046815">
    <property type="entry name" value="P2RX7_C"/>
</dbReference>
<feature type="region of interest" description="Disordered" evidence="1">
    <location>
        <begin position="1"/>
        <end position="28"/>
    </location>
</feature>
<gene>
    <name evidence="2" type="ORF">PACLA_8A061922</name>
</gene>
<dbReference type="PANTHER" id="PTHR36981:SF1">
    <property type="entry name" value="P2X PURINORECEPTOR 7 INTRACELLULAR DOMAIN-CONTAINING PROTEIN"/>
    <property type="match status" value="1"/>
</dbReference>
<reference evidence="2" key="1">
    <citation type="submission" date="2020-04" db="EMBL/GenBank/DDBJ databases">
        <authorList>
            <person name="Alioto T."/>
            <person name="Alioto T."/>
            <person name="Gomez Garrido J."/>
        </authorList>
    </citation>
    <scope>NUCLEOTIDE SEQUENCE</scope>
    <source>
        <strain evidence="2">A484AB</strain>
    </source>
</reference>
<comment type="caution">
    <text evidence="2">The sequence shown here is derived from an EMBL/GenBank/DDBJ whole genome shotgun (WGS) entry which is preliminary data.</text>
</comment>
<sequence>MNIDVLSPSSDSSSDSRTSSSSGESLDEFHRNILQGGEVLGYQFEPRRNTNSVSAELADNEDDQSMSIDEEESFVRLGNLDWCLCEHCQIMDREEECVCCHEIEQVSNKNQEVMEYTKPTLPYNCITDNPGFHTVCLDRWVLQAAWLDYKQQYGSTAYEGPEHKISRHVAYRQLVRWCWGVVGKEIRVVLPSCAVSCIRAHFPPPGDEDDFEFVGFRFADE</sequence>
<dbReference type="AlphaFoldDB" id="A0A6S7GKU2"/>
<dbReference type="Pfam" id="PF20478">
    <property type="entry name" value="P2RX7_C"/>
    <property type="match status" value="1"/>
</dbReference>
<evidence type="ECO:0000313" key="2">
    <source>
        <dbReference type="EMBL" id="CAB3987637.1"/>
    </source>
</evidence>
<name>A0A6S7GKU2_PARCT</name>
<keyword evidence="3" id="KW-1185">Reference proteome</keyword>
<dbReference type="EMBL" id="CACRXK020001207">
    <property type="protein sequence ID" value="CAB3987637.1"/>
    <property type="molecule type" value="Genomic_DNA"/>
</dbReference>
<evidence type="ECO:0000256" key="1">
    <source>
        <dbReference type="SAM" id="MobiDB-lite"/>
    </source>
</evidence>
<feature type="compositionally biased region" description="Low complexity" evidence="1">
    <location>
        <begin position="7"/>
        <end position="24"/>
    </location>
</feature>
<dbReference type="PANTHER" id="PTHR36981">
    <property type="entry name" value="ZGC:195170"/>
    <property type="match status" value="1"/>
</dbReference>